<reference evidence="1 2" key="2">
    <citation type="submission" date="2017-09" db="EMBL/GenBank/DDBJ databases">
        <title>Extensive intraspecific genome diversity in a model arbuscular mycorrhizal fungus.</title>
        <authorList>
            <person name="Chen E.C."/>
            <person name="Morin E."/>
            <person name="Beaudet D."/>
            <person name="Noel J."/>
            <person name="Ndikumana S."/>
            <person name="Charron P."/>
            <person name="St-Onge C."/>
            <person name="Giorgi J."/>
            <person name="Grigoriev I.V."/>
            <person name="Roux C."/>
            <person name="Martin F.M."/>
            <person name="Corradi N."/>
        </authorList>
    </citation>
    <scope>NUCLEOTIDE SEQUENCE [LARGE SCALE GENOMIC DNA]</scope>
    <source>
        <strain evidence="1 2">A5</strain>
    </source>
</reference>
<name>A0A2N0NGC0_9GLOM</name>
<sequence length="157" mass="18650">MVIAYMSNVYEDVIAKSRQILLRLQANFISDYEALQHFHFSKPGPEPKHIYYFSQADYFEKWYNTRSDNDKGPIYKSFEINSTLTLSSNFIVNDYDKYSFLTYNDNIKIVVEDFIKSVNDNTENLIKRAIDKNSIEKIDDVKIDMDRILERLKKQFS</sequence>
<comment type="caution">
    <text evidence="1">The sequence shown here is derived from an EMBL/GenBank/DDBJ whole genome shotgun (WGS) entry which is preliminary data.</text>
</comment>
<protein>
    <submittedName>
        <fullName evidence="1">Uncharacterized protein</fullName>
    </submittedName>
</protein>
<evidence type="ECO:0000313" key="2">
    <source>
        <dbReference type="Proteomes" id="UP000232722"/>
    </source>
</evidence>
<accession>A0A2N0NGC0</accession>
<dbReference type="VEuPathDB" id="FungiDB:RhiirA1_456005"/>
<proteinExistence type="predicted"/>
<reference evidence="1 2" key="1">
    <citation type="submission" date="2016-04" db="EMBL/GenBank/DDBJ databases">
        <title>Genome analyses suggest a sexual origin of heterokaryosis in a supposedly ancient asexual fungus.</title>
        <authorList>
            <person name="Ropars J."/>
            <person name="Sedzielewska K."/>
            <person name="Noel J."/>
            <person name="Charron P."/>
            <person name="Farinelli L."/>
            <person name="Marton T."/>
            <person name="Kruger M."/>
            <person name="Pelin A."/>
            <person name="Brachmann A."/>
            <person name="Corradi N."/>
        </authorList>
    </citation>
    <scope>NUCLEOTIDE SEQUENCE [LARGE SCALE GENOMIC DNA]</scope>
    <source>
        <strain evidence="1 2">A5</strain>
    </source>
</reference>
<dbReference type="VEuPathDB" id="FungiDB:FUN_016264"/>
<dbReference type="EMBL" id="LLXJ01007610">
    <property type="protein sequence ID" value="PKB93626.1"/>
    <property type="molecule type" value="Genomic_DNA"/>
</dbReference>
<dbReference type="VEuPathDB" id="FungiDB:RhiirFUN_013010"/>
<dbReference type="AlphaFoldDB" id="A0A2N0NGC0"/>
<gene>
    <name evidence="1" type="ORF">RhiirA5_440770</name>
</gene>
<organism evidence="1 2">
    <name type="scientific">Rhizophagus irregularis</name>
    <dbReference type="NCBI Taxonomy" id="588596"/>
    <lineage>
        <taxon>Eukaryota</taxon>
        <taxon>Fungi</taxon>
        <taxon>Fungi incertae sedis</taxon>
        <taxon>Mucoromycota</taxon>
        <taxon>Glomeromycotina</taxon>
        <taxon>Glomeromycetes</taxon>
        <taxon>Glomerales</taxon>
        <taxon>Glomeraceae</taxon>
        <taxon>Rhizophagus</taxon>
    </lineage>
</organism>
<evidence type="ECO:0000313" key="1">
    <source>
        <dbReference type="EMBL" id="PKB93626.1"/>
    </source>
</evidence>
<dbReference type="Proteomes" id="UP000232722">
    <property type="component" value="Unassembled WGS sequence"/>
</dbReference>